<comment type="caution">
    <text evidence="2">The sequence shown here is derived from an EMBL/GenBank/DDBJ whole genome shotgun (WGS) entry which is preliminary data.</text>
</comment>
<evidence type="ECO:0000256" key="1">
    <source>
        <dbReference type="SAM" id="SignalP"/>
    </source>
</evidence>
<dbReference type="Proteomes" id="UP000639403">
    <property type="component" value="Unassembled WGS sequence"/>
</dbReference>
<accession>A0A8H7NWM3</accession>
<organism evidence="2 3">
    <name type="scientific">Rhodonia placenta</name>
    <dbReference type="NCBI Taxonomy" id="104341"/>
    <lineage>
        <taxon>Eukaryota</taxon>
        <taxon>Fungi</taxon>
        <taxon>Dikarya</taxon>
        <taxon>Basidiomycota</taxon>
        <taxon>Agaricomycotina</taxon>
        <taxon>Agaricomycetes</taxon>
        <taxon>Polyporales</taxon>
        <taxon>Adustoporiaceae</taxon>
        <taxon>Rhodonia</taxon>
    </lineage>
</organism>
<sequence length="295" mass="31978">MRACIAVPVALAIASAAPALAAPFPPALDAGHTVHSRSGVQCVAGYHGDPSSMSYRLWKISSTMSGCSPPDIIHKSVKRDDEELFARAIAVELVAGEPGLDRLLAARTSEDDGLYARGIHWDKILLQGPGLHVNTHYTRAAAQAHTAGGEALSFGPIPKYASLDEMHWSSHSHYPRVPARLNGGYAGDPSSISYRIWEHTNTMTNGVQPLKPAVPKHVGREDLEHLRLGIEAANRKRAHRLAPAIGKAMKGIEQIGSSLKREDQELLTRAVEVLSARELDEELYAREGFALDELE</sequence>
<reference evidence="2" key="1">
    <citation type="submission" date="2020-11" db="EMBL/GenBank/DDBJ databases">
        <authorList>
            <person name="Koelle M."/>
            <person name="Horta M.A.C."/>
            <person name="Nowrousian M."/>
            <person name="Ohm R.A."/>
            <person name="Benz P."/>
            <person name="Pilgard A."/>
        </authorList>
    </citation>
    <scope>NUCLEOTIDE SEQUENCE</scope>
    <source>
        <strain evidence="2">FPRL280</strain>
    </source>
</reference>
<reference evidence="2" key="2">
    <citation type="journal article" name="Front. Microbiol.">
        <title>Degradative Capacity of Two Strains of Rhodonia placenta: From Phenotype to Genotype.</title>
        <authorList>
            <person name="Kolle M."/>
            <person name="Horta M.A.C."/>
            <person name="Nowrousian M."/>
            <person name="Ohm R.A."/>
            <person name="Benz J.P."/>
            <person name="Pilgard A."/>
        </authorList>
    </citation>
    <scope>NUCLEOTIDE SEQUENCE</scope>
    <source>
        <strain evidence="2">FPRL280</strain>
    </source>
</reference>
<name>A0A8H7NWM3_9APHY</name>
<dbReference type="AlphaFoldDB" id="A0A8H7NWM3"/>
<feature type="signal peptide" evidence="1">
    <location>
        <begin position="1"/>
        <end position="21"/>
    </location>
</feature>
<keyword evidence="1" id="KW-0732">Signal</keyword>
<evidence type="ECO:0000313" key="2">
    <source>
        <dbReference type="EMBL" id="KAF9807173.1"/>
    </source>
</evidence>
<evidence type="ECO:0000313" key="3">
    <source>
        <dbReference type="Proteomes" id="UP000639403"/>
    </source>
</evidence>
<proteinExistence type="predicted"/>
<gene>
    <name evidence="2" type="ORF">IEO21_08350</name>
</gene>
<protein>
    <submittedName>
        <fullName evidence="2">Uncharacterized protein</fullName>
    </submittedName>
</protein>
<feature type="chain" id="PRO_5034852171" evidence="1">
    <location>
        <begin position="22"/>
        <end position="295"/>
    </location>
</feature>
<dbReference type="EMBL" id="JADOXO010000290">
    <property type="protein sequence ID" value="KAF9807173.1"/>
    <property type="molecule type" value="Genomic_DNA"/>
</dbReference>